<comment type="caution">
    <text evidence="2">The sequence shown here is derived from an EMBL/GenBank/DDBJ whole genome shotgun (WGS) entry which is preliminary data.</text>
</comment>
<name>A0AAD8N7L4_9APIA</name>
<dbReference type="AlphaFoldDB" id="A0AAD8N7L4"/>
<gene>
    <name evidence="2" type="ORF">POM88_008790</name>
</gene>
<dbReference type="Pfam" id="PF08268">
    <property type="entry name" value="FBA_3"/>
    <property type="match status" value="1"/>
</dbReference>
<evidence type="ECO:0000313" key="2">
    <source>
        <dbReference type="EMBL" id="KAK1398927.1"/>
    </source>
</evidence>
<reference evidence="2" key="2">
    <citation type="submission" date="2023-05" db="EMBL/GenBank/DDBJ databases">
        <authorList>
            <person name="Schelkunov M.I."/>
        </authorList>
    </citation>
    <scope>NUCLEOTIDE SEQUENCE</scope>
    <source>
        <strain evidence="2">Hsosn_3</strain>
        <tissue evidence="2">Leaf</tissue>
    </source>
</reference>
<keyword evidence="3" id="KW-1185">Reference proteome</keyword>
<protein>
    <recommendedName>
        <fullName evidence="1">F-box associated beta-propeller type 3 domain-containing protein</fullName>
    </recommendedName>
</protein>
<reference evidence="2" key="1">
    <citation type="submission" date="2023-02" db="EMBL/GenBank/DDBJ databases">
        <title>Genome of toxic invasive species Heracleum sosnowskyi carries increased number of genes despite the absence of recent whole-genome duplications.</title>
        <authorList>
            <person name="Schelkunov M."/>
            <person name="Shtratnikova V."/>
            <person name="Makarenko M."/>
            <person name="Klepikova A."/>
            <person name="Omelchenko D."/>
            <person name="Novikova G."/>
            <person name="Obukhova E."/>
            <person name="Bogdanov V."/>
            <person name="Penin A."/>
            <person name="Logacheva M."/>
        </authorList>
    </citation>
    <scope>NUCLEOTIDE SEQUENCE</scope>
    <source>
        <strain evidence="2">Hsosn_3</strain>
        <tissue evidence="2">Leaf</tissue>
    </source>
</reference>
<accession>A0AAD8N7L4</accession>
<evidence type="ECO:0000259" key="1">
    <source>
        <dbReference type="Pfam" id="PF08268"/>
    </source>
</evidence>
<dbReference type="EMBL" id="JAUIZM010000002">
    <property type="protein sequence ID" value="KAK1398927.1"/>
    <property type="molecule type" value="Genomic_DNA"/>
</dbReference>
<dbReference type="InterPro" id="IPR013187">
    <property type="entry name" value="F-box-assoc_dom_typ3"/>
</dbReference>
<sequence>MKSDSVKIAFGCDSILNDYKVLKGTYKRTRLDVTVTRMQVYTTDADSWRQFQARIPTHWKNYRQNNVVVNGSVAMVFEVGPEIELWTLEDFLSEDSRSLKFSFTLQ</sequence>
<evidence type="ECO:0000313" key="3">
    <source>
        <dbReference type="Proteomes" id="UP001237642"/>
    </source>
</evidence>
<feature type="domain" description="F-box associated beta-propeller type 3" evidence="1">
    <location>
        <begin position="3"/>
        <end position="73"/>
    </location>
</feature>
<organism evidence="2 3">
    <name type="scientific">Heracleum sosnowskyi</name>
    <dbReference type="NCBI Taxonomy" id="360622"/>
    <lineage>
        <taxon>Eukaryota</taxon>
        <taxon>Viridiplantae</taxon>
        <taxon>Streptophyta</taxon>
        <taxon>Embryophyta</taxon>
        <taxon>Tracheophyta</taxon>
        <taxon>Spermatophyta</taxon>
        <taxon>Magnoliopsida</taxon>
        <taxon>eudicotyledons</taxon>
        <taxon>Gunneridae</taxon>
        <taxon>Pentapetalae</taxon>
        <taxon>asterids</taxon>
        <taxon>campanulids</taxon>
        <taxon>Apiales</taxon>
        <taxon>Apiaceae</taxon>
        <taxon>Apioideae</taxon>
        <taxon>apioid superclade</taxon>
        <taxon>Tordylieae</taxon>
        <taxon>Tordyliinae</taxon>
        <taxon>Heracleum</taxon>
    </lineage>
</organism>
<proteinExistence type="predicted"/>
<dbReference type="Proteomes" id="UP001237642">
    <property type="component" value="Unassembled WGS sequence"/>
</dbReference>